<organism evidence="2 3">
    <name type="scientific">Canariomyces notabilis</name>
    <dbReference type="NCBI Taxonomy" id="2074819"/>
    <lineage>
        <taxon>Eukaryota</taxon>
        <taxon>Fungi</taxon>
        <taxon>Dikarya</taxon>
        <taxon>Ascomycota</taxon>
        <taxon>Pezizomycotina</taxon>
        <taxon>Sordariomycetes</taxon>
        <taxon>Sordariomycetidae</taxon>
        <taxon>Sordariales</taxon>
        <taxon>Chaetomiaceae</taxon>
        <taxon>Canariomyces</taxon>
    </lineage>
</organism>
<dbReference type="EMBL" id="MU853344">
    <property type="protein sequence ID" value="KAK4111856.1"/>
    <property type="molecule type" value="Genomic_DNA"/>
</dbReference>
<dbReference type="Proteomes" id="UP001302812">
    <property type="component" value="Unassembled WGS sequence"/>
</dbReference>
<gene>
    <name evidence="2" type="ORF">N656DRAFT_779988</name>
</gene>
<dbReference type="AlphaFoldDB" id="A0AAN6TCQ2"/>
<dbReference type="GeneID" id="89939416"/>
<name>A0AAN6TCQ2_9PEZI</name>
<evidence type="ECO:0000313" key="2">
    <source>
        <dbReference type="EMBL" id="KAK4111856.1"/>
    </source>
</evidence>
<evidence type="ECO:0000313" key="3">
    <source>
        <dbReference type="Proteomes" id="UP001302812"/>
    </source>
</evidence>
<evidence type="ECO:0000256" key="1">
    <source>
        <dbReference type="SAM" id="MobiDB-lite"/>
    </source>
</evidence>
<sequence>MGLDVGVGAVPENTANVRVEPEYSANMDVEEDDGTDGDGIMGNNMHLSFRPTYDDFSPEEIKLVDYEALAVRSRAKQHFTITSPKMVKTTKAPLRACTPPSANVTSGGLNNDAATASDLGNNRTGPAEAGLKRTPTEESEEEEPGTKGQKSRPERLTGVYWHGRRGSPNNPPFPTHERAWEEGDKLQLVLVQLIALAEKLCWDELFNHAMDAHIYGERVLHRKVVSSAHIEIALTKCCHSSPSCRLLFDMVYFESKTTNRGQFWNQLFA</sequence>
<comment type="caution">
    <text evidence="2">The sequence shown here is derived from an EMBL/GenBank/DDBJ whole genome shotgun (WGS) entry which is preliminary data.</text>
</comment>
<reference evidence="2" key="1">
    <citation type="journal article" date="2023" name="Mol. Phylogenet. Evol.">
        <title>Genome-scale phylogeny and comparative genomics of the fungal order Sordariales.</title>
        <authorList>
            <person name="Hensen N."/>
            <person name="Bonometti L."/>
            <person name="Westerberg I."/>
            <person name="Brannstrom I.O."/>
            <person name="Guillou S."/>
            <person name="Cros-Aarteil S."/>
            <person name="Calhoun S."/>
            <person name="Haridas S."/>
            <person name="Kuo A."/>
            <person name="Mondo S."/>
            <person name="Pangilinan J."/>
            <person name="Riley R."/>
            <person name="LaButti K."/>
            <person name="Andreopoulos B."/>
            <person name="Lipzen A."/>
            <person name="Chen C."/>
            <person name="Yan M."/>
            <person name="Daum C."/>
            <person name="Ng V."/>
            <person name="Clum A."/>
            <person name="Steindorff A."/>
            <person name="Ohm R.A."/>
            <person name="Martin F."/>
            <person name="Silar P."/>
            <person name="Natvig D.O."/>
            <person name="Lalanne C."/>
            <person name="Gautier V."/>
            <person name="Ament-Velasquez S.L."/>
            <person name="Kruys A."/>
            <person name="Hutchinson M.I."/>
            <person name="Powell A.J."/>
            <person name="Barry K."/>
            <person name="Miller A.N."/>
            <person name="Grigoriev I.V."/>
            <person name="Debuchy R."/>
            <person name="Gladieux P."/>
            <person name="Hiltunen Thoren M."/>
            <person name="Johannesson H."/>
        </authorList>
    </citation>
    <scope>NUCLEOTIDE SEQUENCE</scope>
    <source>
        <strain evidence="2">CBS 508.74</strain>
    </source>
</reference>
<feature type="region of interest" description="Disordered" evidence="1">
    <location>
        <begin position="97"/>
        <end position="155"/>
    </location>
</feature>
<reference evidence="2" key="2">
    <citation type="submission" date="2023-05" db="EMBL/GenBank/DDBJ databases">
        <authorList>
            <consortium name="Lawrence Berkeley National Laboratory"/>
            <person name="Steindorff A."/>
            <person name="Hensen N."/>
            <person name="Bonometti L."/>
            <person name="Westerberg I."/>
            <person name="Brannstrom I.O."/>
            <person name="Guillou S."/>
            <person name="Cros-Aarteil S."/>
            <person name="Calhoun S."/>
            <person name="Haridas S."/>
            <person name="Kuo A."/>
            <person name="Mondo S."/>
            <person name="Pangilinan J."/>
            <person name="Riley R."/>
            <person name="Labutti K."/>
            <person name="Andreopoulos B."/>
            <person name="Lipzen A."/>
            <person name="Chen C."/>
            <person name="Yanf M."/>
            <person name="Daum C."/>
            <person name="Ng V."/>
            <person name="Clum A."/>
            <person name="Ohm R."/>
            <person name="Martin F."/>
            <person name="Silar P."/>
            <person name="Natvig D."/>
            <person name="Lalanne C."/>
            <person name="Gautier V."/>
            <person name="Ament-Velasquez S.L."/>
            <person name="Kruys A."/>
            <person name="Hutchinson M.I."/>
            <person name="Powell A.J."/>
            <person name="Barry K."/>
            <person name="Miller A.N."/>
            <person name="Grigoriev I.V."/>
            <person name="Debuchy R."/>
            <person name="Gladieux P."/>
            <person name="Thoren M.H."/>
            <person name="Johannesson H."/>
        </authorList>
    </citation>
    <scope>NUCLEOTIDE SEQUENCE</scope>
    <source>
        <strain evidence="2">CBS 508.74</strain>
    </source>
</reference>
<proteinExistence type="predicted"/>
<dbReference type="RefSeq" id="XP_064669426.1">
    <property type="nucleotide sequence ID" value="XM_064815291.1"/>
</dbReference>
<keyword evidence="3" id="KW-1185">Reference proteome</keyword>
<protein>
    <submittedName>
        <fullName evidence="2">Uncharacterized protein</fullName>
    </submittedName>
</protein>
<accession>A0AAN6TCQ2</accession>
<feature type="compositionally biased region" description="Polar residues" evidence="1">
    <location>
        <begin position="100"/>
        <end position="124"/>
    </location>
</feature>